<feature type="transmembrane region" description="Helical" evidence="6">
    <location>
        <begin position="228"/>
        <end position="256"/>
    </location>
</feature>
<comment type="subcellular location">
    <subcellularLocation>
        <location evidence="1">Cell membrane</location>
        <topology evidence="1">Multi-pass membrane protein</topology>
    </subcellularLocation>
</comment>
<dbReference type="HOGENOM" id="CLU_045539_1_0_2"/>
<evidence type="ECO:0000256" key="2">
    <source>
        <dbReference type="ARBA" id="ARBA00022475"/>
    </source>
</evidence>
<evidence type="ECO:0000256" key="3">
    <source>
        <dbReference type="ARBA" id="ARBA00022692"/>
    </source>
</evidence>
<dbReference type="AlphaFoldDB" id="L0IFH3"/>
<dbReference type="PANTHER" id="PTHR30213:SF0">
    <property type="entry name" value="UPF0761 MEMBRANE PROTEIN YIHY"/>
    <property type="match status" value="1"/>
</dbReference>
<reference evidence="7" key="1">
    <citation type="submission" date="2011-09" db="EMBL/GenBank/DDBJ databases">
        <title>Complete sequence of Halovivax ruber XH-70.</title>
        <authorList>
            <consortium name="US DOE Joint Genome Institute"/>
            <person name="Lucas S."/>
            <person name="Han J."/>
            <person name="Lapidus A."/>
            <person name="Cheng J.-F."/>
            <person name="Goodwin L."/>
            <person name="Pitluck S."/>
            <person name="Peters L."/>
            <person name="Mikhailova N."/>
            <person name="Davenport K."/>
            <person name="Detter J.C."/>
            <person name="Han C."/>
            <person name="Tapia R."/>
            <person name="Land M."/>
            <person name="Hauser L."/>
            <person name="Kyrpides N."/>
            <person name="Ivanova N."/>
            <person name="Pagani I."/>
            <person name="Sproer C."/>
            <person name="Anderson I."/>
            <person name="Woyke T."/>
        </authorList>
    </citation>
    <scope>NUCLEOTIDE SEQUENCE</scope>
    <source>
        <strain evidence="7">XH-70</strain>
    </source>
</reference>
<keyword evidence="5 6" id="KW-0472">Membrane</keyword>
<feature type="transmembrane region" description="Helical" evidence="6">
    <location>
        <begin position="55"/>
        <end position="75"/>
    </location>
</feature>
<keyword evidence="2" id="KW-1003">Cell membrane</keyword>
<evidence type="ECO:0000256" key="4">
    <source>
        <dbReference type="ARBA" id="ARBA00022989"/>
    </source>
</evidence>
<dbReference type="Pfam" id="PF03631">
    <property type="entry name" value="Virul_fac_BrkB"/>
    <property type="match status" value="1"/>
</dbReference>
<name>L0IFH3_HALRX</name>
<dbReference type="InterPro" id="IPR017039">
    <property type="entry name" value="Virul_fac_BrkB"/>
</dbReference>
<dbReference type="EMBL" id="CP003050">
    <property type="protein sequence ID" value="AGB16722.1"/>
    <property type="molecule type" value="Genomic_DNA"/>
</dbReference>
<dbReference type="GeneID" id="14376641"/>
<gene>
    <name evidence="7" type="ordered locus">Halru_2133</name>
</gene>
<dbReference type="STRING" id="797302.Halru_2133"/>
<organism evidence="7 8">
    <name type="scientific">Halovivax ruber (strain DSM 18193 / JCM 13892 / XH-70)</name>
    <dbReference type="NCBI Taxonomy" id="797302"/>
    <lineage>
        <taxon>Archaea</taxon>
        <taxon>Methanobacteriati</taxon>
        <taxon>Methanobacteriota</taxon>
        <taxon>Stenosarchaea group</taxon>
        <taxon>Halobacteria</taxon>
        <taxon>Halobacteriales</taxon>
        <taxon>Natrialbaceae</taxon>
        <taxon>Halovivax</taxon>
    </lineage>
</organism>
<sequence>MNAAALSRTALDVYRIATDREVTVLAAAFAYYAFVSIVPTVVLALVVSSIVGGEAIAAVLVEGAGDAMPAVGVALIEEALTAESGRAQATIIALVVAVWGALKVFRGLSMSFDRIYGTDAEKSFTGHLVDGLVALVAVAGGLAAMIGVGLFLGFAAAYVPFGNLLGLVGLLASLTLVFLPIYYVMPPVDVSIREVLPGVLFAAVGWTALQIGFQFYASRAGQYEAYGAVGGILLLLTWLYLAGIVILFGAVVNVVWAESVAVTEEGAAERVA</sequence>
<evidence type="ECO:0000256" key="1">
    <source>
        <dbReference type="ARBA" id="ARBA00004651"/>
    </source>
</evidence>
<dbReference type="GO" id="GO:0005886">
    <property type="term" value="C:plasma membrane"/>
    <property type="evidence" value="ECO:0007669"/>
    <property type="project" value="UniProtKB-SubCell"/>
</dbReference>
<dbReference type="PIRSF" id="PIRSF035875">
    <property type="entry name" value="RNase_BN"/>
    <property type="match status" value="1"/>
</dbReference>
<dbReference type="eggNOG" id="arCOG04965">
    <property type="taxonomic scope" value="Archaea"/>
</dbReference>
<dbReference type="PANTHER" id="PTHR30213">
    <property type="entry name" value="INNER MEMBRANE PROTEIN YHJD"/>
    <property type="match status" value="1"/>
</dbReference>
<feature type="transmembrane region" description="Helical" evidence="6">
    <location>
        <begin position="164"/>
        <end position="183"/>
    </location>
</feature>
<feature type="transmembrane region" description="Helical" evidence="6">
    <location>
        <begin position="87"/>
        <end position="105"/>
    </location>
</feature>
<dbReference type="OrthoDB" id="204872at2157"/>
<dbReference type="KEGG" id="hru:Halru_2133"/>
<keyword evidence="4 6" id="KW-1133">Transmembrane helix</keyword>
<dbReference type="Proteomes" id="UP000010846">
    <property type="component" value="Chromosome"/>
</dbReference>
<dbReference type="RefSeq" id="WP_015301335.1">
    <property type="nucleotide sequence ID" value="NC_019964.1"/>
</dbReference>
<evidence type="ECO:0000256" key="6">
    <source>
        <dbReference type="SAM" id="Phobius"/>
    </source>
</evidence>
<feature type="transmembrane region" description="Helical" evidence="6">
    <location>
        <begin position="132"/>
        <end position="158"/>
    </location>
</feature>
<accession>L0IFH3</accession>
<evidence type="ECO:0000313" key="8">
    <source>
        <dbReference type="Proteomes" id="UP000010846"/>
    </source>
</evidence>
<feature type="transmembrane region" description="Helical" evidence="6">
    <location>
        <begin position="29"/>
        <end position="48"/>
    </location>
</feature>
<dbReference type="NCBIfam" id="TIGR00765">
    <property type="entry name" value="yihY_not_rbn"/>
    <property type="match status" value="1"/>
</dbReference>
<feature type="transmembrane region" description="Helical" evidence="6">
    <location>
        <begin position="195"/>
        <end position="216"/>
    </location>
</feature>
<protein>
    <submittedName>
        <fullName evidence="7">Putative membrane protein</fullName>
    </submittedName>
</protein>
<evidence type="ECO:0000313" key="7">
    <source>
        <dbReference type="EMBL" id="AGB16722.1"/>
    </source>
</evidence>
<keyword evidence="8" id="KW-1185">Reference proteome</keyword>
<evidence type="ECO:0000256" key="5">
    <source>
        <dbReference type="ARBA" id="ARBA00023136"/>
    </source>
</evidence>
<proteinExistence type="predicted"/>
<keyword evidence="3 6" id="KW-0812">Transmembrane</keyword>